<dbReference type="OrthoDB" id="3934656at2759"/>
<feature type="binding site" description="axial binding residue" evidence="6">
    <location>
        <position position="451"/>
    </location>
    <ligand>
        <name>heme</name>
        <dbReference type="ChEBI" id="CHEBI:30413"/>
    </ligand>
    <ligandPart>
        <name>Fe</name>
        <dbReference type="ChEBI" id="CHEBI:18248"/>
    </ligandPart>
</feature>
<comment type="caution">
    <text evidence="8">The sequence shown here is derived from an EMBL/GenBank/DDBJ whole genome shotgun (WGS) entry which is preliminary data.</text>
</comment>
<accession>A0A1R0H205</accession>
<evidence type="ECO:0000256" key="4">
    <source>
        <dbReference type="ARBA" id="ARBA00023002"/>
    </source>
</evidence>
<dbReference type="SUPFAM" id="SSF48264">
    <property type="entry name" value="Cytochrome P450"/>
    <property type="match status" value="1"/>
</dbReference>
<evidence type="ECO:0000256" key="7">
    <source>
        <dbReference type="RuleBase" id="RU000461"/>
    </source>
</evidence>
<gene>
    <name evidence="8" type="ORF">AYI68_g2723</name>
</gene>
<dbReference type="PANTHER" id="PTHR24305">
    <property type="entry name" value="CYTOCHROME P450"/>
    <property type="match status" value="1"/>
</dbReference>
<keyword evidence="6 7" id="KW-0349">Heme</keyword>
<reference evidence="8 9" key="1">
    <citation type="journal article" date="2016" name="Mol. Biol. Evol.">
        <title>Genome-Wide Survey of Gut Fungi (Harpellales) Reveals the First Horizontally Transferred Ubiquitin Gene from a Mosquito Host.</title>
        <authorList>
            <person name="Wang Y."/>
            <person name="White M.M."/>
            <person name="Kvist S."/>
            <person name="Moncalvo J.M."/>
        </authorList>
    </citation>
    <scope>NUCLEOTIDE SEQUENCE [LARGE SCALE GENOMIC DNA]</scope>
    <source>
        <strain evidence="8 9">ALG-7-W6</strain>
    </source>
</reference>
<evidence type="ECO:0000256" key="2">
    <source>
        <dbReference type="ARBA" id="ARBA00010617"/>
    </source>
</evidence>
<evidence type="ECO:0000256" key="6">
    <source>
        <dbReference type="PIRSR" id="PIRSR602401-1"/>
    </source>
</evidence>
<keyword evidence="3 6" id="KW-0479">Metal-binding</keyword>
<dbReference type="Gene3D" id="1.10.630.10">
    <property type="entry name" value="Cytochrome P450"/>
    <property type="match status" value="1"/>
</dbReference>
<evidence type="ECO:0000256" key="5">
    <source>
        <dbReference type="ARBA" id="ARBA00023004"/>
    </source>
</evidence>
<keyword evidence="9" id="KW-1185">Reference proteome</keyword>
<dbReference type="Pfam" id="PF00067">
    <property type="entry name" value="p450"/>
    <property type="match status" value="1"/>
</dbReference>
<sequence length="524" mass="59615">MSRVFEFLEVAKSYFLENWYSSKTLYGALFVYGVYKVVYHTFFDQLRDVPGDWISKFTAYKFRSATFSGETTRYLQGLHKKYGPVVRIGPNKVSDAKTSDFKKVMASYRFSKSASYDGFALVDPSIFSTREENFNRERRRQIGPAFSQAGLDSVENLLESICIDSSIKKLDQITDDGNGSGYINYFKHFQNVTADVIGELAFGNSFNATENGGHEITDWVNETMKVSELFSSFPILRKFRYVLPGFTTKDSNLRQFCIESIKKRRDLIKSGKFDQNRIDILQMVLSAENSKTKQPLNSNELVAEMVTMLIAGIDTTSISMSWLVAFIMLYPKVHKKVVDEIRTNFPRKEDRITYKEAKEKLPYFIATVYEVLRIRGSVGFALSRQVPKSGVHLSGYDIPQGTDVLMFIAGAHEDTQVWENPKAFIPERFLGPNAESLKKDIVAFSSGIRVCPGKNLAWMEISMTVGNILKDFDISFPPDSKLGPKVLDPERNNEPKLPADITFGTRPPEFPERDCNIIITKHIF</sequence>
<evidence type="ECO:0000256" key="1">
    <source>
        <dbReference type="ARBA" id="ARBA00001971"/>
    </source>
</evidence>
<dbReference type="PRINTS" id="PR00463">
    <property type="entry name" value="EP450I"/>
</dbReference>
<dbReference type="Proteomes" id="UP000187455">
    <property type="component" value="Unassembled WGS sequence"/>
</dbReference>
<dbReference type="GO" id="GO:0004497">
    <property type="term" value="F:monooxygenase activity"/>
    <property type="evidence" value="ECO:0007669"/>
    <property type="project" value="UniProtKB-KW"/>
</dbReference>
<keyword evidence="7 8" id="KW-0503">Monooxygenase</keyword>
<dbReference type="AlphaFoldDB" id="A0A1R0H205"/>
<comment type="cofactor">
    <cofactor evidence="1 6">
        <name>heme</name>
        <dbReference type="ChEBI" id="CHEBI:30413"/>
    </cofactor>
</comment>
<proteinExistence type="inferred from homology"/>
<dbReference type="InterPro" id="IPR002401">
    <property type="entry name" value="Cyt_P450_E_grp-I"/>
</dbReference>
<dbReference type="PANTHER" id="PTHR24305:SF96">
    <property type="entry name" value="CYTOCHROME P450 MONOOXYGENASE STCB-RELATED"/>
    <property type="match status" value="1"/>
</dbReference>
<organism evidence="8 9">
    <name type="scientific">Smittium mucronatum</name>
    <dbReference type="NCBI Taxonomy" id="133383"/>
    <lineage>
        <taxon>Eukaryota</taxon>
        <taxon>Fungi</taxon>
        <taxon>Fungi incertae sedis</taxon>
        <taxon>Zoopagomycota</taxon>
        <taxon>Kickxellomycotina</taxon>
        <taxon>Harpellomycetes</taxon>
        <taxon>Harpellales</taxon>
        <taxon>Legeriomycetaceae</taxon>
        <taxon>Smittium</taxon>
    </lineage>
</organism>
<dbReference type="PRINTS" id="PR00385">
    <property type="entry name" value="P450"/>
</dbReference>
<keyword evidence="4 7" id="KW-0560">Oxidoreductase</keyword>
<dbReference type="EMBL" id="LSSL01001050">
    <property type="protein sequence ID" value="OLY83147.1"/>
    <property type="molecule type" value="Genomic_DNA"/>
</dbReference>
<dbReference type="GO" id="GO:0016705">
    <property type="term" value="F:oxidoreductase activity, acting on paired donors, with incorporation or reduction of molecular oxygen"/>
    <property type="evidence" value="ECO:0007669"/>
    <property type="project" value="InterPro"/>
</dbReference>
<comment type="similarity">
    <text evidence="2 7">Belongs to the cytochrome P450 family.</text>
</comment>
<dbReference type="PROSITE" id="PS00086">
    <property type="entry name" value="CYTOCHROME_P450"/>
    <property type="match status" value="1"/>
</dbReference>
<protein>
    <submittedName>
        <fullName evidence="8">Benzoate 4-monooxygenase</fullName>
    </submittedName>
</protein>
<dbReference type="InterPro" id="IPR050121">
    <property type="entry name" value="Cytochrome_P450_monoxygenase"/>
</dbReference>
<dbReference type="STRING" id="133383.A0A1R0H205"/>
<dbReference type="GO" id="GO:0005506">
    <property type="term" value="F:iron ion binding"/>
    <property type="evidence" value="ECO:0007669"/>
    <property type="project" value="InterPro"/>
</dbReference>
<evidence type="ECO:0000313" key="8">
    <source>
        <dbReference type="EMBL" id="OLY83147.1"/>
    </source>
</evidence>
<dbReference type="GO" id="GO:0020037">
    <property type="term" value="F:heme binding"/>
    <property type="evidence" value="ECO:0007669"/>
    <property type="project" value="InterPro"/>
</dbReference>
<evidence type="ECO:0000313" key="9">
    <source>
        <dbReference type="Proteomes" id="UP000187455"/>
    </source>
</evidence>
<keyword evidence="5 6" id="KW-0408">Iron</keyword>
<dbReference type="InterPro" id="IPR001128">
    <property type="entry name" value="Cyt_P450"/>
</dbReference>
<dbReference type="InterPro" id="IPR036396">
    <property type="entry name" value="Cyt_P450_sf"/>
</dbReference>
<name>A0A1R0H205_9FUNG</name>
<dbReference type="InterPro" id="IPR017972">
    <property type="entry name" value="Cyt_P450_CS"/>
</dbReference>
<evidence type="ECO:0000256" key="3">
    <source>
        <dbReference type="ARBA" id="ARBA00022723"/>
    </source>
</evidence>